<keyword evidence="10" id="KW-1185">Reference proteome</keyword>
<dbReference type="Gene3D" id="1.10.20.120">
    <property type="match status" value="1"/>
</dbReference>
<dbReference type="GO" id="GO:0005654">
    <property type="term" value="C:nucleoplasm"/>
    <property type="evidence" value="ECO:0007669"/>
    <property type="project" value="TreeGrafter"/>
</dbReference>
<evidence type="ECO:0000256" key="2">
    <source>
        <dbReference type="ARBA" id="ARBA00019062"/>
    </source>
</evidence>
<dbReference type="GO" id="GO:0006401">
    <property type="term" value="P:RNA catabolic process"/>
    <property type="evidence" value="ECO:0007669"/>
    <property type="project" value="TreeGrafter"/>
</dbReference>
<organism evidence="9 10">
    <name type="scientific">Knufia fluminis</name>
    <dbReference type="NCBI Taxonomy" id="191047"/>
    <lineage>
        <taxon>Eukaryota</taxon>
        <taxon>Fungi</taxon>
        <taxon>Dikarya</taxon>
        <taxon>Ascomycota</taxon>
        <taxon>Pezizomycotina</taxon>
        <taxon>Eurotiomycetes</taxon>
        <taxon>Chaetothyriomycetidae</taxon>
        <taxon>Chaetothyriales</taxon>
        <taxon>Trichomeriaceae</taxon>
        <taxon>Knufia</taxon>
    </lineage>
</organism>
<sequence length="443" mass="48045">MVQTRSASSSPVKRNPPATLPPTLRNTTSAPTKVADKLKSIPGETLRLVIAPKNISNNARFISLASPVDGTPKRYLLCPSAGVFELTRVNVPKHDPRSILFAPGDAAEGAQQLQPGAISNGYINATAEYMTATPYDLCFTLLPIVADSGKSNLFQSLDDFLDSTDETHDLGYIVQKSRDLVEAAIETICDSVEAGDEKMYRYSQEKTLRLMVTKAKRARDNGLPASLEEKFVTRALETPILSVKREESTISISKTESQDSTDPTDTPTPSESFDSQSSAASVASSVVFSETSSTSTVTTAQTLPSDTVPNDIKSLQRLLVAFKFITASYLSPTLASNLLALLHTPTSPAGIDFTPLTSHLAHLAKLRAEAAASADLSSFTRKRGSLEDDEEAEARLEKKRKIEEEEKRKKLNTSRGVKDLAKVDVKGMKKMSAFFQPKVKAKS</sequence>
<evidence type="ECO:0000256" key="5">
    <source>
        <dbReference type="ARBA" id="ARBA00033464"/>
    </source>
</evidence>
<protein>
    <recommendedName>
        <fullName evidence="2">Ribonuclease H2 subunit B</fullName>
    </recommendedName>
    <alternativeName>
        <fullName evidence="5">Ribonuclease HI subunit B</fullName>
    </alternativeName>
</protein>
<dbReference type="Pfam" id="PF09468">
    <property type="entry name" value="RNase_H2-Ydr279"/>
    <property type="match status" value="1"/>
</dbReference>
<evidence type="ECO:0000256" key="3">
    <source>
        <dbReference type="ARBA" id="ARBA00023242"/>
    </source>
</evidence>
<dbReference type="AlphaFoldDB" id="A0AAN8EGX6"/>
<dbReference type="CDD" id="cd09270">
    <property type="entry name" value="RNase_H2-B"/>
    <property type="match status" value="1"/>
</dbReference>
<evidence type="ECO:0000313" key="10">
    <source>
        <dbReference type="Proteomes" id="UP001316803"/>
    </source>
</evidence>
<comment type="function">
    <text evidence="4">Non catalytic subunit of RNase H2, an endonuclease that specifically degrades the RNA of RNA:DNA hybrids. Participates in DNA replication, possibly by mediating the removal of lagging-strand Okazaki fragment RNA primers during DNA replication. Mediates the excision of single ribonucleotides from DNA:RNA duplexes.</text>
</comment>
<feature type="compositionally biased region" description="Polar residues" evidence="6">
    <location>
        <begin position="1"/>
        <end position="12"/>
    </location>
</feature>
<dbReference type="GO" id="GO:0032299">
    <property type="term" value="C:ribonuclease H2 complex"/>
    <property type="evidence" value="ECO:0007669"/>
    <property type="project" value="InterPro"/>
</dbReference>
<feature type="region of interest" description="Disordered" evidence="6">
    <location>
        <begin position="1"/>
        <end position="32"/>
    </location>
</feature>
<dbReference type="Proteomes" id="UP001316803">
    <property type="component" value="Unassembled WGS sequence"/>
</dbReference>
<name>A0AAN8EGX6_9EURO</name>
<evidence type="ECO:0000256" key="6">
    <source>
        <dbReference type="SAM" id="MobiDB-lite"/>
    </source>
</evidence>
<feature type="domain" description="Rnh202 triple barrel" evidence="8">
    <location>
        <begin position="50"/>
        <end position="136"/>
    </location>
</feature>
<evidence type="ECO:0000313" key="9">
    <source>
        <dbReference type="EMBL" id="KAK5950562.1"/>
    </source>
</evidence>
<evidence type="ECO:0000256" key="1">
    <source>
        <dbReference type="ARBA" id="ARBA00004123"/>
    </source>
</evidence>
<evidence type="ECO:0000256" key="4">
    <source>
        <dbReference type="ARBA" id="ARBA00024778"/>
    </source>
</evidence>
<dbReference type="PANTHER" id="PTHR13383">
    <property type="entry name" value="RIBONUCLEASE H2 SUBUNIT B"/>
    <property type="match status" value="1"/>
</dbReference>
<evidence type="ECO:0000259" key="8">
    <source>
        <dbReference type="Pfam" id="PF17745"/>
    </source>
</evidence>
<reference evidence="9 10" key="1">
    <citation type="submission" date="2022-12" db="EMBL/GenBank/DDBJ databases">
        <title>Genomic features and morphological characterization of a novel Knufia sp. strain isolated from spacecraft assembly facility.</title>
        <authorList>
            <person name="Teixeira M."/>
            <person name="Chander A.M."/>
            <person name="Stajich J.E."/>
            <person name="Venkateswaran K."/>
        </authorList>
    </citation>
    <scope>NUCLEOTIDE SEQUENCE [LARGE SCALE GENOMIC DNA]</scope>
    <source>
        <strain evidence="9 10">FJI-L2-BK-P2</strain>
    </source>
</reference>
<keyword evidence="3" id="KW-0539">Nucleus</keyword>
<comment type="subcellular location">
    <subcellularLocation>
        <location evidence="1">Nucleus</location>
    </subcellularLocation>
</comment>
<dbReference type="Pfam" id="PF17745">
    <property type="entry name" value="Ydr279_N"/>
    <property type="match status" value="1"/>
</dbReference>
<feature type="compositionally biased region" description="Low complexity" evidence="6">
    <location>
        <begin position="249"/>
        <end position="277"/>
    </location>
</feature>
<feature type="region of interest" description="Disordered" evidence="6">
    <location>
        <begin position="247"/>
        <end position="277"/>
    </location>
</feature>
<accession>A0AAN8EGX6</accession>
<dbReference type="EMBL" id="JAKLMC020000026">
    <property type="protein sequence ID" value="KAK5950562.1"/>
    <property type="molecule type" value="Genomic_DNA"/>
</dbReference>
<dbReference type="PANTHER" id="PTHR13383:SF11">
    <property type="entry name" value="RIBONUCLEASE H2 SUBUNIT B"/>
    <property type="match status" value="1"/>
</dbReference>
<dbReference type="InterPro" id="IPR040456">
    <property type="entry name" value="RNase_H2_suB"/>
</dbReference>
<comment type="caution">
    <text evidence="9">The sequence shown here is derived from an EMBL/GenBank/DDBJ whole genome shotgun (WGS) entry which is preliminary data.</text>
</comment>
<feature type="domain" description="Ribonuclease H2 subunit B wHTH" evidence="7">
    <location>
        <begin position="139"/>
        <end position="338"/>
    </location>
</feature>
<dbReference type="InterPro" id="IPR019024">
    <property type="entry name" value="RNase_H2_suB_wHTH"/>
</dbReference>
<dbReference type="InterPro" id="IPR041195">
    <property type="entry name" value="Rnh202_N"/>
</dbReference>
<evidence type="ECO:0000259" key="7">
    <source>
        <dbReference type="Pfam" id="PF09468"/>
    </source>
</evidence>
<gene>
    <name evidence="9" type="ORF">OHC33_008505</name>
</gene>
<proteinExistence type="predicted"/>